<feature type="domain" description="Tail spike" evidence="1">
    <location>
        <begin position="110"/>
        <end position="348"/>
    </location>
</feature>
<dbReference type="EMBL" id="CP012034">
    <property type="protein sequence ID" value="AKP66855.1"/>
    <property type="molecule type" value="Genomic_DNA"/>
</dbReference>
<protein>
    <recommendedName>
        <fullName evidence="5">Prophage tail endopeptidase domain-containing protein</fullName>
    </recommendedName>
</protein>
<dbReference type="InterPro" id="IPR044051">
    <property type="entry name" value="Prophage_tail_N"/>
</dbReference>
<evidence type="ECO:0000313" key="4">
    <source>
        <dbReference type="Proteomes" id="UP000036106"/>
    </source>
</evidence>
<dbReference type="OrthoDB" id="4387735at2"/>
<evidence type="ECO:0000259" key="2">
    <source>
        <dbReference type="Pfam" id="PF18994"/>
    </source>
</evidence>
<dbReference type="AlphaFoldDB" id="A0A0H4QZG3"/>
<reference evidence="4" key="1">
    <citation type="submission" date="2015-07" db="EMBL/GenBank/DDBJ databases">
        <title>Lactobacillus ginsenosidimutans/EMML 3141/ whole genome sequencing.</title>
        <authorList>
            <person name="Kim M.K."/>
            <person name="Im W.-T."/>
            <person name="Srinivasan S."/>
            <person name="Lee J.-J."/>
        </authorList>
    </citation>
    <scope>NUCLEOTIDE SEQUENCE [LARGE SCALE GENOMIC DNA]</scope>
    <source>
        <strain evidence="4">EMML 3041</strain>
    </source>
</reference>
<proteinExistence type="predicted"/>
<accession>A0A0H4QZG3</accession>
<sequence length="602" mass="66841">MKPILYRDYKAKDVVGSISDAYNQSVHEVLNGEYTATFTITRNSKYFKLVKPEMFVRIAVNANDSDIFIITKTDTKNPGTMTVTCNQITMMTNDNYMRGDLTTDYKTASAIISEMRDKLDLPSQSFTYSTDISKNAGKTDVTYSNQNPGQIMVGANNSLASIFNGRIVRKGNNMKLTSYNTGNSIDLRRGKNISGVSIEKNIDKLTTSIVGWFTMKDTEGTTGDETHVTQNHKQYAPEVNSPYKEKYNLPHRKYIDYSSRVENIPDLIDISERYFEENPGIDLPTYTITIDSAGSNSKRAKIAEVGDTARIYDPDYDLTTEQTVTERTFDPDKMINTSLKAGTVQQTIFRYLDKRISDANKKADDNKARSDDALANQKDDINKIFDETNDKIDDVNDLTRQQKEMLENYQKAVTEKVQSTQRDITNFMNSGGNNKIRWIPTLAEATQMEITTPYGYLLIDDHGMGFHKNNGTVITGMSADGRFYADKISTQALTSVTITGATINGGQMNGVNIGSAGSIYTTRNSEGHQTVINSAYGISTPGLNMGTDHGNINNVGTLTVHDEIRFGNSGVSLFWNGSYLVARIINSSVSGDWRIAGKGIDG</sequence>
<dbReference type="Proteomes" id="UP000036106">
    <property type="component" value="Chromosome"/>
</dbReference>
<dbReference type="Pfam" id="PF18994">
    <property type="entry name" value="Prophage_tailD1"/>
    <property type="match status" value="1"/>
</dbReference>
<dbReference type="Pfam" id="PF06605">
    <property type="entry name" value="Prophage_tail"/>
    <property type="match status" value="1"/>
</dbReference>
<keyword evidence="4" id="KW-1185">Reference proteome</keyword>
<gene>
    <name evidence="3" type="ORF">ABM34_04310</name>
</gene>
<feature type="domain" description="Prophage endopeptidase tail N-terminal" evidence="2">
    <location>
        <begin position="19"/>
        <end position="85"/>
    </location>
</feature>
<organism evidence="3 4">
    <name type="scientific">Companilactobacillus ginsenosidimutans</name>
    <dbReference type="NCBI Taxonomy" id="1007676"/>
    <lineage>
        <taxon>Bacteria</taxon>
        <taxon>Bacillati</taxon>
        <taxon>Bacillota</taxon>
        <taxon>Bacilli</taxon>
        <taxon>Lactobacillales</taxon>
        <taxon>Lactobacillaceae</taxon>
        <taxon>Companilactobacillus</taxon>
    </lineage>
</organism>
<evidence type="ECO:0000313" key="3">
    <source>
        <dbReference type="EMBL" id="AKP66855.1"/>
    </source>
</evidence>
<dbReference type="RefSeq" id="WP_048703709.1">
    <property type="nucleotide sequence ID" value="NZ_CP012034.1"/>
</dbReference>
<dbReference type="InterPro" id="IPR010572">
    <property type="entry name" value="Tail_dom"/>
</dbReference>
<evidence type="ECO:0000259" key="1">
    <source>
        <dbReference type="Pfam" id="PF06605"/>
    </source>
</evidence>
<name>A0A0H4QZG3_9LACO</name>
<dbReference type="PATRIC" id="fig|1007676.4.peg.881"/>
<evidence type="ECO:0008006" key="5">
    <source>
        <dbReference type="Google" id="ProtNLM"/>
    </source>
</evidence>
<dbReference type="KEGG" id="lgn:ABM34_04310"/>
<dbReference type="STRING" id="1007676.ABM34_04310"/>